<dbReference type="Proteomes" id="UP000462055">
    <property type="component" value="Unassembled WGS sequence"/>
</dbReference>
<dbReference type="InterPro" id="IPR032806">
    <property type="entry name" value="YbfD_N"/>
</dbReference>
<dbReference type="InterPro" id="IPR047647">
    <property type="entry name" value="ISAs1_transpos"/>
</dbReference>
<gene>
    <name evidence="3" type="ORF">F8568_043090</name>
</gene>
<feature type="domain" description="H repeat-associated protein N-terminal" evidence="2">
    <location>
        <begin position="10"/>
        <end position="103"/>
    </location>
</feature>
<dbReference type="InterPro" id="IPR051698">
    <property type="entry name" value="Transposase_11-like"/>
</dbReference>
<proteinExistence type="predicted"/>
<dbReference type="PANTHER" id="PTHR30298:SF0">
    <property type="entry name" value="PROTEIN YBFL-RELATED"/>
    <property type="match status" value="1"/>
</dbReference>
<dbReference type="GO" id="GO:0004803">
    <property type="term" value="F:transposase activity"/>
    <property type="evidence" value="ECO:0007669"/>
    <property type="project" value="InterPro"/>
</dbReference>
<sequence>MANKIPQLIAHLAWVPDPRDPRGIRHSLTSLPATAVAAVLTGATSFTAIGEWVADSPASVLDVLGIRCNLFLRVHEVPDEATIRDLLERVDPAALTAATGAWLNDLTRFEPTDRTRARDLRRPRREQVVVDGKALRGTRHHTATGRALHLLAARTSRGAVIAQAEIGGKTNEIPAFAPLPRPLNLADVVVTADALHTQRDHAVFLVEEKKAHYILTVKKNQPSLHRQLKQLPWRKIETGHTETHHGHGRTERRSIKVCAVAQGLTFPHAAQAICVTRRTRPRHGGRCKTVTVFAVTSLAAHQAEPQELAAWIRRHWQIEALHHVRDVTYREDASQIRAGHGPAAMATLRNLAIGILKLCGWTNIAAANRHHQRDPHRCLATLGLTIGHHDR</sequence>
<evidence type="ECO:0000313" key="4">
    <source>
        <dbReference type="Proteomes" id="UP000462055"/>
    </source>
</evidence>
<comment type="caution">
    <text evidence="3">The sequence shown here is derived from an EMBL/GenBank/DDBJ whole genome shotgun (WGS) entry which is preliminary data.</text>
</comment>
<name>A0A6I4MSR5_9ACTN</name>
<dbReference type="AlphaFoldDB" id="A0A6I4MSR5"/>
<keyword evidence="4" id="KW-1185">Reference proteome</keyword>
<dbReference type="GO" id="GO:0006313">
    <property type="term" value="P:DNA transposition"/>
    <property type="evidence" value="ECO:0007669"/>
    <property type="project" value="InterPro"/>
</dbReference>
<organism evidence="3 4">
    <name type="scientific">Actinomadura physcomitrii</name>
    <dbReference type="NCBI Taxonomy" id="2650748"/>
    <lineage>
        <taxon>Bacteria</taxon>
        <taxon>Bacillati</taxon>
        <taxon>Actinomycetota</taxon>
        <taxon>Actinomycetes</taxon>
        <taxon>Streptosporangiales</taxon>
        <taxon>Thermomonosporaceae</taxon>
        <taxon>Actinomadura</taxon>
    </lineage>
</organism>
<accession>A0A6I4MSR5</accession>
<evidence type="ECO:0000313" key="3">
    <source>
        <dbReference type="EMBL" id="MWA07014.1"/>
    </source>
</evidence>
<feature type="domain" description="Transposase IS4-like" evidence="1">
    <location>
        <begin position="125"/>
        <end position="353"/>
    </location>
</feature>
<reference evidence="3" key="1">
    <citation type="submission" date="2019-12" db="EMBL/GenBank/DDBJ databases">
        <title>Actinomadura physcomitrii sp. nov., a novel actinomycete isolated from moss [Physcomitrium sphaericum (Ludw) Fuernr].</title>
        <authorList>
            <person name="Zhuang X."/>
        </authorList>
    </citation>
    <scope>NUCLEOTIDE SEQUENCE [LARGE SCALE GENOMIC DNA]</scope>
    <source>
        <strain evidence="3">LD22</strain>
    </source>
</reference>
<dbReference type="GO" id="GO:0003677">
    <property type="term" value="F:DNA binding"/>
    <property type="evidence" value="ECO:0007669"/>
    <property type="project" value="InterPro"/>
</dbReference>
<evidence type="ECO:0000259" key="1">
    <source>
        <dbReference type="Pfam" id="PF01609"/>
    </source>
</evidence>
<dbReference type="EMBL" id="WBMS02000061">
    <property type="protein sequence ID" value="MWA07014.1"/>
    <property type="molecule type" value="Genomic_DNA"/>
</dbReference>
<dbReference type="InterPro" id="IPR002559">
    <property type="entry name" value="Transposase_11"/>
</dbReference>
<dbReference type="Pfam" id="PF01609">
    <property type="entry name" value="DDE_Tnp_1"/>
    <property type="match status" value="1"/>
</dbReference>
<dbReference type="PANTHER" id="PTHR30298">
    <property type="entry name" value="H REPEAT-ASSOCIATED PREDICTED TRANSPOSASE"/>
    <property type="match status" value="1"/>
</dbReference>
<evidence type="ECO:0000259" key="2">
    <source>
        <dbReference type="Pfam" id="PF13808"/>
    </source>
</evidence>
<dbReference type="Pfam" id="PF13808">
    <property type="entry name" value="DDE_Tnp_1_assoc"/>
    <property type="match status" value="1"/>
</dbReference>
<dbReference type="NCBIfam" id="NF033564">
    <property type="entry name" value="transpos_ISAs1"/>
    <property type="match status" value="1"/>
</dbReference>
<protein>
    <submittedName>
        <fullName evidence="3">ISAs1 family transposase</fullName>
    </submittedName>
</protein>